<keyword evidence="5 8" id="KW-0698">rRNA processing</keyword>
<dbReference type="OrthoDB" id="31183at2759"/>
<dbReference type="InterPro" id="IPR040191">
    <property type="entry name" value="UTP10"/>
</dbReference>
<keyword evidence="6 8" id="KW-0539">Nucleus</keyword>
<dbReference type="GO" id="GO:0034455">
    <property type="term" value="C:t-UTP complex"/>
    <property type="evidence" value="ECO:0007669"/>
    <property type="project" value="TreeGrafter"/>
</dbReference>
<organism evidence="10 11">
    <name type="scientific">Cylindrobasidium torrendii FP15055 ss-10</name>
    <dbReference type="NCBI Taxonomy" id="1314674"/>
    <lineage>
        <taxon>Eukaryota</taxon>
        <taxon>Fungi</taxon>
        <taxon>Dikarya</taxon>
        <taxon>Basidiomycota</taxon>
        <taxon>Agaricomycotina</taxon>
        <taxon>Agaricomycetes</taxon>
        <taxon>Agaricomycetidae</taxon>
        <taxon>Agaricales</taxon>
        <taxon>Marasmiineae</taxon>
        <taxon>Physalacriaceae</taxon>
        <taxon>Cylindrobasidium</taxon>
    </lineage>
</organism>
<proteinExistence type="inferred from homology"/>
<dbReference type="InterPro" id="IPR016024">
    <property type="entry name" value="ARM-type_fold"/>
</dbReference>
<dbReference type="GO" id="GO:0032040">
    <property type="term" value="C:small-subunit processome"/>
    <property type="evidence" value="ECO:0007669"/>
    <property type="project" value="TreeGrafter"/>
</dbReference>
<dbReference type="Proteomes" id="UP000054007">
    <property type="component" value="Unassembled WGS sequence"/>
</dbReference>
<evidence type="ECO:0000256" key="4">
    <source>
        <dbReference type="ARBA" id="ARBA00022517"/>
    </source>
</evidence>
<evidence type="ECO:0000313" key="11">
    <source>
        <dbReference type="Proteomes" id="UP000054007"/>
    </source>
</evidence>
<evidence type="ECO:0000256" key="6">
    <source>
        <dbReference type="ARBA" id="ARBA00023242"/>
    </source>
</evidence>
<evidence type="ECO:0000256" key="1">
    <source>
        <dbReference type="ARBA" id="ARBA00004604"/>
    </source>
</evidence>
<evidence type="ECO:0000256" key="8">
    <source>
        <dbReference type="RuleBase" id="RU367065"/>
    </source>
</evidence>
<comment type="subcellular location">
    <subcellularLocation>
        <location evidence="1 8">Nucleus</location>
        <location evidence="1 8">Nucleolus</location>
    </subcellularLocation>
</comment>
<gene>
    <name evidence="10" type="ORF">CYLTODRAFT_357230</name>
</gene>
<dbReference type="PANTHER" id="PTHR13457">
    <property type="entry name" value="BAP28"/>
    <property type="match status" value="1"/>
</dbReference>
<keyword evidence="11" id="KW-1185">Reference proteome</keyword>
<dbReference type="Pfam" id="PF12397">
    <property type="entry name" value="U3snoRNP10"/>
    <property type="match status" value="1"/>
</dbReference>
<comment type="function">
    <text evidence="8">Involved in nucleolar processing of pre-18S ribosomal RNA.</text>
</comment>
<comment type="similarity">
    <text evidence="2 8">Belongs to the HEATR1/UTP10 family.</text>
</comment>
<dbReference type="SUPFAM" id="SSF48371">
    <property type="entry name" value="ARM repeat"/>
    <property type="match status" value="2"/>
</dbReference>
<dbReference type="GO" id="GO:0030515">
    <property type="term" value="F:snoRNA binding"/>
    <property type="evidence" value="ECO:0007669"/>
    <property type="project" value="TreeGrafter"/>
</dbReference>
<evidence type="ECO:0000256" key="2">
    <source>
        <dbReference type="ARBA" id="ARBA00010559"/>
    </source>
</evidence>
<comment type="subunit">
    <text evidence="8">Component of the ribosomal small subunit (SSU) processome.</text>
</comment>
<evidence type="ECO:0000256" key="3">
    <source>
        <dbReference type="ARBA" id="ARBA00015399"/>
    </source>
</evidence>
<dbReference type="InterPro" id="IPR012954">
    <property type="entry name" value="BP28_C_dom"/>
</dbReference>
<dbReference type="InterPro" id="IPR056473">
    <property type="entry name" value="HEAT_Utp10/HEAT1"/>
</dbReference>
<keyword evidence="7 8" id="KW-0687">Ribonucleoprotein</keyword>
<protein>
    <recommendedName>
        <fullName evidence="3 8">U3 small nucleolar RNA-associated protein 10</fullName>
    </recommendedName>
</protein>
<dbReference type="EMBL" id="KN880601">
    <property type="protein sequence ID" value="KIY65181.1"/>
    <property type="molecule type" value="Genomic_DNA"/>
</dbReference>
<dbReference type="Pfam" id="PF23243">
    <property type="entry name" value="HEAT_HEATR1"/>
    <property type="match status" value="1"/>
</dbReference>
<dbReference type="PANTHER" id="PTHR13457:SF1">
    <property type="entry name" value="HEAT REPEAT-CONTAINING PROTEIN 1"/>
    <property type="match status" value="1"/>
</dbReference>
<dbReference type="SMART" id="SM01036">
    <property type="entry name" value="BP28CT"/>
    <property type="match status" value="1"/>
</dbReference>
<dbReference type="GO" id="GO:0000462">
    <property type="term" value="P:maturation of SSU-rRNA from tricistronic rRNA transcript (SSU-rRNA, 5.8S rRNA, LSU-rRNA)"/>
    <property type="evidence" value="ECO:0007669"/>
    <property type="project" value="TreeGrafter"/>
</dbReference>
<evidence type="ECO:0000256" key="7">
    <source>
        <dbReference type="ARBA" id="ARBA00023274"/>
    </source>
</evidence>
<dbReference type="GO" id="GO:0030686">
    <property type="term" value="C:90S preribosome"/>
    <property type="evidence" value="ECO:0007669"/>
    <property type="project" value="TreeGrafter"/>
</dbReference>
<dbReference type="InterPro" id="IPR022125">
    <property type="entry name" value="U3snoRNP10_N"/>
</dbReference>
<reference evidence="10 11" key="1">
    <citation type="journal article" date="2015" name="Fungal Genet. Biol.">
        <title>Evolution of novel wood decay mechanisms in Agaricales revealed by the genome sequences of Fistulina hepatica and Cylindrobasidium torrendii.</title>
        <authorList>
            <person name="Floudas D."/>
            <person name="Held B.W."/>
            <person name="Riley R."/>
            <person name="Nagy L.G."/>
            <person name="Koehler G."/>
            <person name="Ransdell A.S."/>
            <person name="Younus H."/>
            <person name="Chow J."/>
            <person name="Chiniquy J."/>
            <person name="Lipzen A."/>
            <person name="Tritt A."/>
            <person name="Sun H."/>
            <person name="Haridas S."/>
            <person name="LaButti K."/>
            <person name="Ohm R.A."/>
            <person name="Kues U."/>
            <person name="Blanchette R.A."/>
            <person name="Grigoriev I.V."/>
            <person name="Minto R.E."/>
            <person name="Hibbett D.S."/>
        </authorList>
    </citation>
    <scope>NUCLEOTIDE SEQUENCE [LARGE SCALE GENOMIC DNA]</scope>
    <source>
        <strain evidence="10 11">FP15055 ss-10</strain>
    </source>
</reference>
<dbReference type="GO" id="GO:0045943">
    <property type="term" value="P:positive regulation of transcription by RNA polymerase I"/>
    <property type="evidence" value="ECO:0007669"/>
    <property type="project" value="TreeGrafter"/>
</dbReference>
<dbReference type="Pfam" id="PF08146">
    <property type="entry name" value="BP28CT"/>
    <property type="match status" value="1"/>
</dbReference>
<evidence type="ECO:0000313" key="10">
    <source>
        <dbReference type="EMBL" id="KIY65181.1"/>
    </source>
</evidence>
<sequence>MSSLAAQLTAGASLNSALLVDRSRRKPTESYLFTGRDADTHDLDSIYALGTNGLLQLASVDPKFQSFEKPLFSSASRDTDRTLLPKAASQELDKTIAKFLGKLGPYLMEAPAGKVLEWLVRRYRVNEFNVEAVLTLFLPHHESPHFAKMVTILHIKPNTSWSFLIPFKQAAQNVPRTALVKEMGKNIELVRFVSELLPTALKAGLSYRTLVAFHAGALHDYFASVKTLSEGVAAIVLPSLVEPLHKQKEVSTDTILASYILLATLSHKVELTPAAMKAILKTMTLAADRVSAKHYLGSLVSVCEPQDELQHLSSEEVERIVSVPGFVDELPSVLGLVGIEKVLEPMVNALVENIDKEDHFKVLEALFTSPRAPKSTLASTSTLLLPLALEQSPRAHRLLHHVQQRHPIALHTAADQVASGDEDLKESVDQLIMSLAMVLFQSPVSSISGEEDIDMAVAATSADAKVRAIAAKALISKLAEDGNSDVSTACTVRRQYLTRFCTLDADIAVLEAVYEKPAVVLPVFLAHSPEYLNNIAGLVSSKVKGQVLRLHLAFLITHFAPQAGWKDVYRKVLFPLMLYSKTRQHTVDAAWAAIPATAGFQLLNGCAALWKKHSELDVTQFNGIMAAKIADNMIASNDFAAHVDDLVEEVRDRNVYIRILACLIGRSLLRRLTGKHQISTAVKLVQALDGELLEQTEGMGDIKECLEDERIEKSIVSKPNSKHTAYWVQLSLLTIAAEVPPAPNVIVNWLIESPLEPTSPDSRASEYVSLMRTVYTIANKCTTSSMMHTLRALFGTLGDDALAFLTGLWLTADSPEFAAVALAHYAALLEAFGGGSVAMDFQTVIPALLVAIQSPVLAIRQLALRCLNLVNEGSKKTLDRVYAFDAIYGAGGEGQGLVYLMQDDLTKYLMALVERTEHFVHDGAYIVEWHREYLAAVKGEKKKSIEHKHNVVQWLSSHVNASGPACRVALLRSISKVAHASKASFVAPSASSIAILPLEKAQSLYRADLHDFVSLLAATYDQAAAHDLNANKDDTWIVYKDFLAYLLQNELHAARKLAVQNLEQGLFALLSPERQLELCALLLDLASQNSEHVTSTKLLVSVLGEPSLIIRLLKALQPDASDVPPASKRPRTTAEASDGNLPRLSVLAEVLAGVNIPGSFDVIVALVHALNNVIQQSMSSEIPDVAFIEQSLMTAISNTAEKVTEMPNLSPGAIRLDVLVDLIRTANNPQTFQQVLLLMATLARLSPDSVLHNILPIFTFMGSNVFHRDDMYSFTVVQKTVDNIVPVMVASLRDANKGKMELLMASREFLRVFTDAANHIPRHRRTNFFIHLVNVLGANDFLLPIVLLLVEKVASKAVRQSDKDARSTFALPISILQHYASDLQNAVLCDMIHESQRLAIKVVDPSNEAPTLLDDGLNEEHATNKPTLLKRRSQGILLFAGLGVSTGSASGEASPLISLLVGISTHPGEGIDDVRKAGQTALEKTLRVMPAADYLAASTNMVHAPEEVLQIGALQLLSERLPQVSDTVRQSANADVVKVIERVNVAVSSRPGSPLAVAGLKCVRVIGGSMKTKEEPALAELVPVVLSSVRARKATGDALLALGALVGGLGPRVIPFFKEIVSQSIGVLEEGLDDLAVGAIGVLRGLIQSVPAFWATAELSKVISLYIVHRRKDAALAAIVKAATKQVPPKVVIPTLVSMWSGQIKLDVSAESRGEFFEIVRRALRTSPKAIVQENLRALFNVFLEALDIMKPETDADVVVAFTELVVNINENTFRPLFRKLYDWAFVSGDDSRKISFCLVFSALLDYFKALMTTYTSFVLQEFITFWKSASAAPSGVINISLWNATLNTMSRSLSHDDGVFWQDEKVKQVASPIVLQIPVAAQMQNADAAALLRDTLSALVENASDDTLLKTTNLELLMHTRSEEVQVRLFALGCATVIWQTHGGKMLAFAAETATFIAECSEDENDMVCRAALDLKEAVEGIAGSIQGL</sequence>
<name>A0A0D7B6P4_9AGAR</name>
<keyword evidence="4 8" id="KW-0690">Ribosome biogenesis</keyword>
<evidence type="ECO:0000259" key="9">
    <source>
        <dbReference type="SMART" id="SM01036"/>
    </source>
</evidence>
<accession>A0A0D7B6P4</accession>
<evidence type="ECO:0000256" key="5">
    <source>
        <dbReference type="ARBA" id="ARBA00022552"/>
    </source>
</evidence>
<dbReference type="STRING" id="1314674.A0A0D7B6P4"/>
<feature type="domain" description="BP28 C-terminal" evidence="9">
    <location>
        <begin position="1729"/>
        <end position="1861"/>
    </location>
</feature>